<protein>
    <submittedName>
        <fullName evidence="2">Receptor-type tyrosine-protein phosphatase delta isoform X20</fullName>
    </submittedName>
</protein>
<proteinExistence type="predicted"/>
<sequence length="1487" mass="167534">MVHVTRSLLLLLAFFLRADAETPPRFTRTPVDQTGVSGGVASFICQATGDPRPKIVWNKKGKKVSNQRFEVIEFDDGSGSVLRIQPLRTPRDEAIYECVASNNVGEISVSTRLTVLREDQIPRGFPTIDMGPQLKVVERTRTATMLCAASGNPDPEITWFKDFLPVDTSNNNGRIKQLRSGALQIEQSEESDQGKYECVATNSAGTRYSAPANLYVRVRRVPPRFSIPPTNHEIMPGGSVNITCVAVGSPMPYVKWMLGAEDLTPEDDMPIGRNVLELNDVRQSANYTCVAMSTLGVIEAIAQITVKALPKPPGTPVVTESTATSITLTWDSGNPEPVSYYIIQHKPKNSEEPYKEIDGVATTRYSVAGLSPYSDYEFRVVAVNNIGRGPPSEPVLTQTSEQAPSSAPRDVQARMLSSTTILVQWKEPEEPNGQIQGYRVYYTMDPTQHVNNWMKHNVADSQITTIGNLVPQKTYSVKVLAFTSIGDGPLSSDIQVITQTGVPGQPLNFKAEPESETSILLSWTPPRSDTIASYELVYKDGEHGEEQRITIEPGTSYRLQGLKPNSLYYFRLAARSPQGLGASTAEISARTMQSMFAKNFHVKAVMKTSVLLSWEIPENYNSAMPFKILYDDGKMVEEVDGRATQKLIVNLKPEKSYSFVLTNRGNSAGGLQHRVTAKTAPDVLRTKPAFIGKTNLDGMITVQLPEVPANENIKGYYIIIVPLKKSRGKFIKPWESPDEMELDELLKEISRKRRSIRYGREVELKPYIAAHFDVLPTEFTLGDDKHYGGFTNKQLQSGQEYVFFVLAVMEHAESMYATSPYSDPVVSMDLDPQPITDEEEGLIWVVGPVLAVVFIICIVIAILLYKRKRAESESRKSSIPNSKEIPSHHPTDPVELRRLNFQTPGMASHPPIPILELADHIERLKANDNLKFSQEYESIDPGQQFTWEHSNLEVNKPKNRYANVIAYDHSRVLLSAIEGIPGSDYVNANYIDGYRKQNAYIATQGSLPETFGDFWRMMWEQRSATVVMMTKLEERSRVKCDQYWPSRGTETHGLVQVTLLDTVELATYCVRTFALYKNGSSEKREVRQFQFTAWPDHGVPEHPTPFLAFLRRVKTCNPPDAGPMVVHCSAGVGRTGCFIVIDAMLERIKHEKTVDIYGHVTLMRAQRNYMVQTEDQYIFIHDALLEAVTCGNTEVPARNLYAYIQKLTQIETGENVTGMELEFKRLASSKAHTSRFISANLPCNKFKNRLVNIMPYESTRVCLQPIRGVEGSDYINASFIDGYRQQKAYIATQGPLAETTEDFWRMLWEHNSTIVVMLTKLREMGREKCHQYWPAERSARYQYFVVDPMAEYNMPQYILREFKVTDARDGQSRTVRQFQFTDWPEQGVPKSGEGFIDFIGQVHKTKEQFGQDGPISVHCSAGVGRTGVFITLSIVLERMRYEGVVDIFQTVKMLRTQRPAMVQTEDQYQFCYRAALEYLGSFDHYAT</sequence>
<dbReference type="RefSeq" id="XP_073907995.1">
    <property type="nucleotide sequence ID" value="XM_074051894.1"/>
</dbReference>
<dbReference type="Proteomes" id="UP001732720">
    <property type="component" value="Chromosome 13"/>
</dbReference>
<organism evidence="1 2">
    <name type="scientific">Castor canadensis</name>
    <name type="common">American beaver</name>
    <dbReference type="NCBI Taxonomy" id="51338"/>
    <lineage>
        <taxon>Eukaryota</taxon>
        <taxon>Metazoa</taxon>
        <taxon>Chordata</taxon>
        <taxon>Craniata</taxon>
        <taxon>Vertebrata</taxon>
        <taxon>Euteleostomi</taxon>
        <taxon>Mammalia</taxon>
        <taxon>Eutheria</taxon>
        <taxon>Euarchontoglires</taxon>
        <taxon>Glires</taxon>
        <taxon>Rodentia</taxon>
        <taxon>Castorimorpha</taxon>
        <taxon>Castoridae</taxon>
        <taxon>Castor</taxon>
    </lineage>
</organism>
<accession>A0AC58KSV7</accession>
<reference evidence="2" key="1">
    <citation type="submission" date="2025-08" db="UniProtKB">
        <authorList>
            <consortium name="RefSeq"/>
        </authorList>
    </citation>
    <scope>IDENTIFICATION</scope>
</reference>
<evidence type="ECO:0000313" key="1">
    <source>
        <dbReference type="Proteomes" id="UP001732720"/>
    </source>
</evidence>
<keyword evidence="1" id="KW-1185">Reference proteome</keyword>
<gene>
    <name evidence="2" type="primary">Ptprd</name>
</gene>
<keyword evidence="2" id="KW-0675">Receptor</keyword>
<evidence type="ECO:0000313" key="2">
    <source>
        <dbReference type="RefSeq" id="XP_073907995.1"/>
    </source>
</evidence>
<name>A0AC58KSV7_CASCN</name>